<keyword evidence="4" id="KW-1185">Reference proteome</keyword>
<dbReference type="InterPro" id="IPR036291">
    <property type="entry name" value="NAD(P)-bd_dom_sf"/>
</dbReference>
<dbReference type="Gene3D" id="3.90.180.10">
    <property type="entry name" value="Medium-chain alcohol dehydrogenases, catalytic domain"/>
    <property type="match status" value="1"/>
</dbReference>
<evidence type="ECO:0000313" key="3">
    <source>
        <dbReference type="EMBL" id="PPQ70901.1"/>
    </source>
</evidence>
<feature type="domain" description="Enoyl reductase (ER)" evidence="2">
    <location>
        <begin position="44"/>
        <end position="346"/>
    </location>
</feature>
<evidence type="ECO:0000256" key="1">
    <source>
        <dbReference type="ARBA" id="ARBA00023002"/>
    </source>
</evidence>
<proteinExistence type="predicted"/>
<dbReference type="SUPFAM" id="SSF50129">
    <property type="entry name" value="GroES-like"/>
    <property type="match status" value="1"/>
</dbReference>
<comment type="caution">
    <text evidence="3">The sequence shown here is derived from an EMBL/GenBank/DDBJ whole genome shotgun (WGS) entry which is preliminary data.</text>
</comment>
<accession>A0A409VXC4</accession>
<dbReference type="Proteomes" id="UP000284706">
    <property type="component" value="Unassembled WGS sequence"/>
</dbReference>
<dbReference type="InterPro" id="IPR013149">
    <property type="entry name" value="ADH-like_C"/>
</dbReference>
<dbReference type="OrthoDB" id="809632at2759"/>
<protein>
    <recommendedName>
        <fullName evidence="2">Enoyl reductase (ER) domain-containing protein</fullName>
    </recommendedName>
</protein>
<dbReference type="SUPFAM" id="SSF51735">
    <property type="entry name" value="NAD(P)-binding Rossmann-fold domains"/>
    <property type="match status" value="1"/>
</dbReference>
<dbReference type="FunCoup" id="A0A409VXC4">
    <property type="interactions" value="65"/>
</dbReference>
<dbReference type="InParanoid" id="A0A409VXC4"/>
<dbReference type="GO" id="GO:0016628">
    <property type="term" value="F:oxidoreductase activity, acting on the CH-CH group of donors, NAD or NADP as acceptor"/>
    <property type="evidence" value="ECO:0007669"/>
    <property type="project" value="InterPro"/>
</dbReference>
<dbReference type="Pfam" id="PF16884">
    <property type="entry name" value="ADH_N_2"/>
    <property type="match status" value="1"/>
</dbReference>
<dbReference type="EMBL" id="NHYE01005523">
    <property type="protein sequence ID" value="PPQ70901.1"/>
    <property type="molecule type" value="Genomic_DNA"/>
</dbReference>
<sequence>MAPVVNGRVLFNEIPQGYPEPGKTVVYDTSETIDPDTVPLNGGFLVKTLEVSVDPYMRGRMRDEKIESYAPAFKKGKPIDGYAIGKVIRSENPQVKVGDHVYGYLEFQNYSVRKDLTGLRIIENKEKLPWSLYVGVLGKTAYMAWKEYAQAKKGETVFVSAAAGPVGSFVIQLAKMDGLKTIGTAGSDEKVEFLKEIGTDVIFNYKTTKPRDVLLKEGGIDIQGKYPDVSIRSYWDNVGGETLDNALEASKVNARFIECGMISGYNTGFNTPLPNIIQIVARSIKLYGFIVFRIEHMYNDEFYKVVPPLVASGKIKYKEDVTNGLDKVGDVILAVQKGLNKGKAVVHVADD</sequence>
<evidence type="ECO:0000313" key="4">
    <source>
        <dbReference type="Proteomes" id="UP000284706"/>
    </source>
</evidence>
<dbReference type="CDD" id="cd05288">
    <property type="entry name" value="PGDH"/>
    <property type="match status" value="1"/>
</dbReference>
<organism evidence="3 4">
    <name type="scientific">Gymnopilus dilepis</name>
    <dbReference type="NCBI Taxonomy" id="231916"/>
    <lineage>
        <taxon>Eukaryota</taxon>
        <taxon>Fungi</taxon>
        <taxon>Dikarya</taxon>
        <taxon>Basidiomycota</taxon>
        <taxon>Agaricomycotina</taxon>
        <taxon>Agaricomycetes</taxon>
        <taxon>Agaricomycetidae</taxon>
        <taxon>Agaricales</taxon>
        <taxon>Agaricineae</taxon>
        <taxon>Hymenogastraceae</taxon>
        <taxon>Gymnopilus</taxon>
    </lineage>
</organism>
<dbReference type="PANTHER" id="PTHR43205:SF7">
    <property type="entry name" value="PROSTAGLANDIN REDUCTASE 1"/>
    <property type="match status" value="1"/>
</dbReference>
<dbReference type="InterPro" id="IPR045010">
    <property type="entry name" value="MDR_fam"/>
</dbReference>
<reference evidence="3 4" key="1">
    <citation type="journal article" date="2018" name="Evol. Lett.">
        <title>Horizontal gene cluster transfer increased hallucinogenic mushroom diversity.</title>
        <authorList>
            <person name="Reynolds H.T."/>
            <person name="Vijayakumar V."/>
            <person name="Gluck-Thaler E."/>
            <person name="Korotkin H.B."/>
            <person name="Matheny P.B."/>
            <person name="Slot J.C."/>
        </authorList>
    </citation>
    <scope>NUCLEOTIDE SEQUENCE [LARGE SCALE GENOMIC DNA]</scope>
    <source>
        <strain evidence="3 4">SRW20</strain>
    </source>
</reference>
<dbReference type="InterPro" id="IPR041694">
    <property type="entry name" value="ADH_N_2"/>
</dbReference>
<dbReference type="InterPro" id="IPR020843">
    <property type="entry name" value="ER"/>
</dbReference>
<dbReference type="Gene3D" id="3.40.50.720">
    <property type="entry name" value="NAD(P)-binding Rossmann-like Domain"/>
    <property type="match status" value="1"/>
</dbReference>
<dbReference type="InterPro" id="IPR011032">
    <property type="entry name" value="GroES-like_sf"/>
</dbReference>
<gene>
    <name evidence="3" type="ORF">CVT26_014220</name>
</gene>
<dbReference type="SMART" id="SM00829">
    <property type="entry name" value="PKS_ER"/>
    <property type="match status" value="1"/>
</dbReference>
<evidence type="ECO:0000259" key="2">
    <source>
        <dbReference type="SMART" id="SM00829"/>
    </source>
</evidence>
<dbReference type="AlphaFoldDB" id="A0A409VXC4"/>
<dbReference type="Pfam" id="PF00107">
    <property type="entry name" value="ADH_zinc_N"/>
    <property type="match status" value="1"/>
</dbReference>
<keyword evidence="1" id="KW-0560">Oxidoreductase</keyword>
<name>A0A409VXC4_9AGAR</name>
<dbReference type="PANTHER" id="PTHR43205">
    <property type="entry name" value="PROSTAGLANDIN REDUCTASE"/>
    <property type="match status" value="1"/>
</dbReference>